<evidence type="ECO:0000256" key="6">
    <source>
        <dbReference type="ARBA" id="ARBA00047942"/>
    </source>
</evidence>
<keyword evidence="5" id="KW-0949">S-adenosyl-L-methionine</keyword>
<dbReference type="PRINTS" id="PR00505">
    <property type="entry name" value="D12N6MTFRASE"/>
</dbReference>
<evidence type="ECO:0000256" key="1">
    <source>
        <dbReference type="ARBA" id="ARBA00006594"/>
    </source>
</evidence>
<dbReference type="PANTHER" id="PTHR30481:SF3">
    <property type="entry name" value="DNA ADENINE METHYLASE"/>
    <property type="match status" value="1"/>
</dbReference>
<protein>
    <recommendedName>
        <fullName evidence="2">site-specific DNA-methyltransferase (adenine-specific)</fullName>
        <ecNumber evidence="2">2.1.1.72</ecNumber>
    </recommendedName>
</protein>
<gene>
    <name evidence="8" type="ORF">ACFQMA_05215</name>
</gene>
<dbReference type="SUPFAM" id="SSF53335">
    <property type="entry name" value="S-adenosyl-L-methionine-dependent methyltransferases"/>
    <property type="match status" value="1"/>
</dbReference>
<dbReference type="Pfam" id="PF02086">
    <property type="entry name" value="MethyltransfD12"/>
    <property type="match status" value="1"/>
</dbReference>
<dbReference type="PIRSF" id="PIRSF000398">
    <property type="entry name" value="M_m6A_EcoRV"/>
    <property type="match status" value="1"/>
</dbReference>
<dbReference type="EMBL" id="JBHTAS010000001">
    <property type="protein sequence ID" value="MFC7139237.1"/>
    <property type="molecule type" value="Genomic_DNA"/>
</dbReference>
<reference evidence="8 9" key="1">
    <citation type="journal article" date="2019" name="Int. J. Syst. Evol. Microbiol.">
        <title>The Global Catalogue of Microorganisms (GCM) 10K type strain sequencing project: providing services to taxonomists for standard genome sequencing and annotation.</title>
        <authorList>
            <consortium name="The Broad Institute Genomics Platform"/>
            <consortium name="The Broad Institute Genome Sequencing Center for Infectious Disease"/>
            <person name="Wu L."/>
            <person name="Ma J."/>
        </authorList>
    </citation>
    <scope>NUCLEOTIDE SEQUENCE [LARGE SCALE GENOMIC DNA]</scope>
    <source>
        <strain evidence="8 9">XZYJT29</strain>
    </source>
</reference>
<dbReference type="AlphaFoldDB" id="A0ABD5XVW6"/>
<dbReference type="InterPro" id="IPR012327">
    <property type="entry name" value="MeTrfase_D12"/>
</dbReference>
<accession>A0ABD5XVW6</accession>
<keyword evidence="4" id="KW-0808">Transferase</keyword>
<evidence type="ECO:0000313" key="8">
    <source>
        <dbReference type="EMBL" id="MFC7139237.1"/>
    </source>
</evidence>
<dbReference type="PANTHER" id="PTHR30481">
    <property type="entry name" value="DNA ADENINE METHYLASE"/>
    <property type="match status" value="1"/>
</dbReference>
<comment type="caution">
    <text evidence="8">The sequence shown here is derived from an EMBL/GenBank/DDBJ whole genome shotgun (WGS) entry which is preliminary data.</text>
</comment>
<name>A0ABD5XVW6_9EURY</name>
<keyword evidence="9" id="KW-1185">Reference proteome</keyword>
<dbReference type="Gene3D" id="1.10.1020.10">
    <property type="entry name" value="Adenine-specific Methyltransferase, Domain 2"/>
    <property type="match status" value="1"/>
</dbReference>
<dbReference type="GO" id="GO:0032259">
    <property type="term" value="P:methylation"/>
    <property type="evidence" value="ECO:0007669"/>
    <property type="project" value="UniProtKB-KW"/>
</dbReference>
<dbReference type="Proteomes" id="UP001596432">
    <property type="component" value="Unassembled WGS sequence"/>
</dbReference>
<keyword evidence="3 8" id="KW-0489">Methyltransferase</keyword>
<dbReference type="NCBIfam" id="TIGR00571">
    <property type="entry name" value="dam"/>
    <property type="match status" value="1"/>
</dbReference>
<dbReference type="EC" id="2.1.1.72" evidence="2"/>
<dbReference type="RefSeq" id="WP_274324833.1">
    <property type="nucleotide sequence ID" value="NZ_CP118158.1"/>
</dbReference>
<evidence type="ECO:0000256" key="2">
    <source>
        <dbReference type="ARBA" id="ARBA00011900"/>
    </source>
</evidence>
<evidence type="ECO:0000256" key="7">
    <source>
        <dbReference type="SAM" id="MobiDB-lite"/>
    </source>
</evidence>
<evidence type="ECO:0000313" key="9">
    <source>
        <dbReference type="Proteomes" id="UP001596432"/>
    </source>
</evidence>
<dbReference type="InterPro" id="IPR002052">
    <property type="entry name" value="DNA_methylase_N6_adenine_CS"/>
</dbReference>
<dbReference type="GeneID" id="78819489"/>
<comment type="catalytic activity">
    <reaction evidence="6">
        <text>a 2'-deoxyadenosine in DNA + S-adenosyl-L-methionine = an N(6)-methyl-2'-deoxyadenosine in DNA + S-adenosyl-L-homocysteine + H(+)</text>
        <dbReference type="Rhea" id="RHEA:15197"/>
        <dbReference type="Rhea" id="RHEA-COMP:12418"/>
        <dbReference type="Rhea" id="RHEA-COMP:12419"/>
        <dbReference type="ChEBI" id="CHEBI:15378"/>
        <dbReference type="ChEBI" id="CHEBI:57856"/>
        <dbReference type="ChEBI" id="CHEBI:59789"/>
        <dbReference type="ChEBI" id="CHEBI:90615"/>
        <dbReference type="ChEBI" id="CHEBI:90616"/>
        <dbReference type="EC" id="2.1.1.72"/>
    </reaction>
</comment>
<evidence type="ECO:0000256" key="5">
    <source>
        <dbReference type="ARBA" id="ARBA00022691"/>
    </source>
</evidence>
<evidence type="ECO:0000256" key="4">
    <source>
        <dbReference type="ARBA" id="ARBA00022679"/>
    </source>
</evidence>
<sequence length="311" mass="35133">MAQPVLKWAGGKRQLLDALYARFPDSFERYHEPFFGGGAVFFDLEPAAATVNDTNPRLVNFYEQVRDRPEALIERLREFRDPEADPDPDLAFAEETRRGKAVEQYYYQQRARFNERAYADDWPESGGDRLEEAALLLYLNRTCYNGLYRENSDGGFNVPIGRYADPDWVQAERVRTASRALAGTDIRNGDFSYVLDVADPGDLVYFDPPYEPMSPTADFAEYSAEGFGREDQQRLLDVASELDERGVSVVLSNSGVMYDRYDEAGFFVEREGATRAINSDASSRGEVDEIVATTVPPGERRGPDQAALDEY</sequence>
<dbReference type="GO" id="GO:0009007">
    <property type="term" value="F:site-specific DNA-methyltransferase (adenine-specific) activity"/>
    <property type="evidence" value="ECO:0007669"/>
    <property type="project" value="UniProtKB-EC"/>
</dbReference>
<dbReference type="PROSITE" id="PS00092">
    <property type="entry name" value="N6_MTASE"/>
    <property type="match status" value="1"/>
</dbReference>
<organism evidence="8 9">
    <name type="scientific">Halosimplex aquaticum</name>
    <dbReference type="NCBI Taxonomy" id="3026162"/>
    <lineage>
        <taxon>Archaea</taxon>
        <taxon>Methanobacteriati</taxon>
        <taxon>Methanobacteriota</taxon>
        <taxon>Stenosarchaea group</taxon>
        <taxon>Halobacteria</taxon>
        <taxon>Halobacteriales</taxon>
        <taxon>Haloarculaceae</taxon>
        <taxon>Halosimplex</taxon>
    </lineage>
</organism>
<feature type="region of interest" description="Disordered" evidence="7">
    <location>
        <begin position="277"/>
        <end position="311"/>
    </location>
</feature>
<dbReference type="InterPro" id="IPR012263">
    <property type="entry name" value="M_m6A_EcoRV"/>
</dbReference>
<proteinExistence type="inferred from homology"/>
<evidence type="ECO:0000256" key="3">
    <source>
        <dbReference type="ARBA" id="ARBA00022603"/>
    </source>
</evidence>
<dbReference type="InterPro" id="IPR023095">
    <property type="entry name" value="Ade_MeTrfase_dom_2"/>
</dbReference>
<dbReference type="InterPro" id="IPR029063">
    <property type="entry name" value="SAM-dependent_MTases_sf"/>
</dbReference>
<dbReference type="Gene3D" id="3.40.50.150">
    <property type="entry name" value="Vaccinia Virus protein VP39"/>
    <property type="match status" value="1"/>
</dbReference>
<comment type="similarity">
    <text evidence="1">Belongs to the N(4)/N(6)-methyltransferase family.</text>
</comment>